<evidence type="ECO:0000313" key="7">
    <source>
        <dbReference type="EMBL" id="MCW6536978.1"/>
    </source>
</evidence>
<evidence type="ECO:0000256" key="4">
    <source>
        <dbReference type="ARBA" id="ARBA00022833"/>
    </source>
</evidence>
<keyword evidence="1" id="KW-0645">Protease</keyword>
<keyword evidence="3" id="KW-0378">Hydrolase</keyword>
<evidence type="ECO:0000256" key="3">
    <source>
        <dbReference type="ARBA" id="ARBA00022801"/>
    </source>
</evidence>
<evidence type="ECO:0000256" key="2">
    <source>
        <dbReference type="ARBA" id="ARBA00022723"/>
    </source>
</evidence>
<proteinExistence type="predicted"/>
<dbReference type="EMBL" id="JANFAV010000017">
    <property type="protein sequence ID" value="MCW6536978.1"/>
    <property type="molecule type" value="Genomic_DNA"/>
</dbReference>
<evidence type="ECO:0000313" key="8">
    <source>
        <dbReference type="Proteomes" id="UP001165565"/>
    </source>
</evidence>
<gene>
    <name evidence="7" type="primary">radC</name>
    <name evidence="7" type="ORF">NEE01_19540</name>
</gene>
<dbReference type="Pfam" id="PF04002">
    <property type="entry name" value="RadC"/>
    <property type="match status" value="1"/>
</dbReference>
<dbReference type="GO" id="GO:0008237">
    <property type="term" value="F:metallopeptidase activity"/>
    <property type="evidence" value="ECO:0007669"/>
    <property type="project" value="UniProtKB-KW"/>
</dbReference>
<dbReference type="Gene3D" id="3.40.140.10">
    <property type="entry name" value="Cytidine Deaminase, domain 2"/>
    <property type="match status" value="1"/>
</dbReference>
<dbReference type="NCBIfam" id="TIGR00608">
    <property type="entry name" value="radc"/>
    <property type="match status" value="1"/>
</dbReference>
<dbReference type="CDD" id="cd08071">
    <property type="entry name" value="MPN_DUF2466"/>
    <property type="match status" value="1"/>
</dbReference>
<protein>
    <submittedName>
        <fullName evidence="7">DNA repair protein RadC</fullName>
    </submittedName>
</protein>
<keyword evidence="2" id="KW-0479">Metal-binding</keyword>
<keyword evidence="8" id="KW-1185">Reference proteome</keyword>
<comment type="caution">
    <text evidence="7">The sequence shown here is derived from an EMBL/GenBank/DDBJ whole genome shotgun (WGS) entry which is preliminary data.</text>
</comment>
<keyword evidence="4" id="KW-0862">Zinc</keyword>
<evidence type="ECO:0000256" key="5">
    <source>
        <dbReference type="ARBA" id="ARBA00023049"/>
    </source>
</evidence>
<dbReference type="Proteomes" id="UP001165565">
    <property type="component" value="Unassembled WGS sequence"/>
</dbReference>
<accession>A0AA41ZC83</accession>
<dbReference type="PROSITE" id="PS50249">
    <property type="entry name" value="MPN"/>
    <property type="match status" value="1"/>
</dbReference>
<dbReference type="GO" id="GO:0046872">
    <property type="term" value="F:metal ion binding"/>
    <property type="evidence" value="ECO:0007669"/>
    <property type="project" value="UniProtKB-KW"/>
</dbReference>
<reference evidence="7" key="1">
    <citation type="submission" date="2022-06" db="EMBL/GenBank/DDBJ databases">
        <title>Sphingomonas sp. nov. isolated from rhizosphere soil of tomato.</title>
        <authorList>
            <person name="Dong H."/>
            <person name="Gao R."/>
        </authorList>
    </citation>
    <scope>NUCLEOTIDE SEQUENCE</scope>
    <source>
        <strain evidence="7">MMSM24</strain>
    </source>
</reference>
<organism evidence="7 8">
    <name type="scientific">Sphingomonas lycopersici</name>
    <dbReference type="NCBI Taxonomy" id="2951807"/>
    <lineage>
        <taxon>Bacteria</taxon>
        <taxon>Pseudomonadati</taxon>
        <taxon>Pseudomonadota</taxon>
        <taxon>Alphaproteobacteria</taxon>
        <taxon>Sphingomonadales</taxon>
        <taxon>Sphingomonadaceae</taxon>
        <taxon>Sphingomonas</taxon>
    </lineage>
</organism>
<dbReference type="AlphaFoldDB" id="A0AA41ZC83"/>
<sequence length="202" mass="22342">MATSPAAGRHGCGRVLEALIELTHPDSAPDLAKQLLARFGSFAAALTAILDSTPSVEQTFRTVWLAVDHMLRSRLARRPILSNEPALLDYPRFAMAFDPVERFRILFLNATNELVADELMAIGTVAAVQIYPREVVKRCLEVGATAMLLVHNHPSGNPIPSAADRAMTRRLAQPARYFDIMIHDHLVIARDGVTSFRREGYL</sequence>
<dbReference type="SUPFAM" id="SSF102712">
    <property type="entry name" value="JAB1/MPN domain"/>
    <property type="match status" value="1"/>
</dbReference>
<dbReference type="PROSITE" id="PS01302">
    <property type="entry name" value="UPF0758"/>
    <property type="match status" value="1"/>
</dbReference>
<dbReference type="PANTHER" id="PTHR30471">
    <property type="entry name" value="DNA REPAIR PROTEIN RADC"/>
    <property type="match status" value="1"/>
</dbReference>
<evidence type="ECO:0000259" key="6">
    <source>
        <dbReference type="PROSITE" id="PS50249"/>
    </source>
</evidence>
<dbReference type="InterPro" id="IPR037518">
    <property type="entry name" value="MPN"/>
</dbReference>
<dbReference type="InterPro" id="IPR020891">
    <property type="entry name" value="UPF0758_CS"/>
</dbReference>
<dbReference type="RefSeq" id="WP_265270801.1">
    <property type="nucleotide sequence ID" value="NZ_JANFAV010000017.1"/>
</dbReference>
<keyword evidence="5" id="KW-0482">Metalloprotease</keyword>
<dbReference type="InterPro" id="IPR001405">
    <property type="entry name" value="UPF0758"/>
</dbReference>
<evidence type="ECO:0000256" key="1">
    <source>
        <dbReference type="ARBA" id="ARBA00022670"/>
    </source>
</evidence>
<dbReference type="GO" id="GO:0006508">
    <property type="term" value="P:proteolysis"/>
    <property type="evidence" value="ECO:0007669"/>
    <property type="project" value="UniProtKB-KW"/>
</dbReference>
<dbReference type="PANTHER" id="PTHR30471:SF3">
    <property type="entry name" value="UPF0758 PROTEIN YEES-RELATED"/>
    <property type="match status" value="1"/>
</dbReference>
<dbReference type="InterPro" id="IPR025657">
    <property type="entry name" value="RadC_JAB"/>
</dbReference>
<name>A0AA41ZC83_9SPHN</name>
<feature type="domain" description="MPN" evidence="6">
    <location>
        <begin position="80"/>
        <end position="202"/>
    </location>
</feature>